<name>A0A512L7M6_9PROT</name>
<dbReference type="EMBL" id="BKAD01000014">
    <property type="protein sequence ID" value="GEP30485.1"/>
    <property type="molecule type" value="Genomic_DNA"/>
</dbReference>
<accession>A0A512L7M6</accession>
<protein>
    <recommendedName>
        <fullName evidence="4">Type II secretion system protein</fullName>
    </recommendedName>
</protein>
<sequence>MKYARGGKFCRLTSVILDRGRRVGFTRFELVGIIFIASVLSVLLYDQFLRYQALAEQAVMEMTVINMRSGLRLRVAELMMQDRTDEIGSLLHENPITWLAAPPPNYIGQLAHPEQHAIPANSWYFDSGRHELVYRLRRDKLFEAGPAREKALRFRVTAVHHPQQTGEGGARKVEGVALTMITRHD</sequence>
<organism evidence="2 3">
    <name type="scientific">Sulfuriferula plumbiphila</name>
    <dbReference type="NCBI Taxonomy" id="171865"/>
    <lineage>
        <taxon>Bacteria</taxon>
        <taxon>Pseudomonadati</taxon>
        <taxon>Pseudomonadota</taxon>
        <taxon>Betaproteobacteria</taxon>
        <taxon>Nitrosomonadales</taxon>
        <taxon>Sulfuricellaceae</taxon>
        <taxon>Sulfuriferula</taxon>
    </lineage>
</organism>
<keyword evidence="1" id="KW-0812">Transmembrane</keyword>
<keyword evidence="1" id="KW-1133">Transmembrane helix</keyword>
<dbReference type="OrthoDB" id="5405523at2"/>
<feature type="transmembrane region" description="Helical" evidence="1">
    <location>
        <begin position="28"/>
        <end position="45"/>
    </location>
</feature>
<proteinExistence type="predicted"/>
<dbReference type="RefSeq" id="WP_147072592.1">
    <property type="nucleotide sequence ID" value="NZ_AP021884.1"/>
</dbReference>
<comment type="caution">
    <text evidence="2">The sequence shown here is derived from an EMBL/GenBank/DDBJ whole genome shotgun (WGS) entry which is preliminary data.</text>
</comment>
<evidence type="ECO:0000256" key="1">
    <source>
        <dbReference type="SAM" id="Phobius"/>
    </source>
</evidence>
<dbReference type="AlphaFoldDB" id="A0A512L7M6"/>
<evidence type="ECO:0000313" key="3">
    <source>
        <dbReference type="Proteomes" id="UP000321337"/>
    </source>
</evidence>
<dbReference type="Proteomes" id="UP000321337">
    <property type="component" value="Unassembled WGS sequence"/>
</dbReference>
<evidence type="ECO:0008006" key="4">
    <source>
        <dbReference type="Google" id="ProtNLM"/>
    </source>
</evidence>
<gene>
    <name evidence="2" type="ORF">TPL01_16230</name>
</gene>
<evidence type="ECO:0000313" key="2">
    <source>
        <dbReference type="EMBL" id="GEP30485.1"/>
    </source>
</evidence>
<keyword evidence="3" id="KW-1185">Reference proteome</keyword>
<keyword evidence="1" id="KW-0472">Membrane</keyword>
<reference evidence="2 3" key="1">
    <citation type="submission" date="2019-07" db="EMBL/GenBank/DDBJ databases">
        <title>Whole genome shotgun sequence of Thiobacillus plumbophilus NBRC 107929.</title>
        <authorList>
            <person name="Hosoyama A."/>
            <person name="Uohara A."/>
            <person name="Ohji S."/>
            <person name="Ichikawa N."/>
        </authorList>
    </citation>
    <scope>NUCLEOTIDE SEQUENCE [LARGE SCALE GENOMIC DNA]</scope>
    <source>
        <strain evidence="2 3">NBRC 107929</strain>
    </source>
</reference>